<dbReference type="HAMAP" id="MF_00235">
    <property type="entry name" value="Adenylate_kinase_Adk"/>
    <property type="match status" value="1"/>
</dbReference>
<accession>A0A553P1B0</accession>
<evidence type="ECO:0000256" key="1">
    <source>
        <dbReference type="ARBA" id="ARBA00009550"/>
    </source>
</evidence>
<dbReference type="PROSITE" id="PS00113">
    <property type="entry name" value="ADENYLATE_KINASE"/>
    <property type="match status" value="1"/>
</dbReference>
<dbReference type="Pfam" id="PF09728">
    <property type="entry name" value="Taxilin"/>
    <property type="match status" value="1"/>
</dbReference>
<feature type="region of interest" description="Disordered" evidence="9">
    <location>
        <begin position="255"/>
        <end position="286"/>
    </location>
</feature>
<dbReference type="InterPro" id="IPR028587">
    <property type="entry name" value="AK2"/>
</dbReference>
<dbReference type="GO" id="GO:0004017">
    <property type="term" value="F:AMP kinase activity"/>
    <property type="evidence" value="ECO:0007669"/>
    <property type="project" value="UniProtKB-UniRule"/>
</dbReference>
<dbReference type="GO" id="GO:0005758">
    <property type="term" value="C:mitochondrial intermembrane space"/>
    <property type="evidence" value="ECO:0007669"/>
    <property type="project" value="UniProtKB-SubCell"/>
</dbReference>
<dbReference type="HAMAP" id="MF_03168">
    <property type="entry name" value="Adenylate_kinase_AK2"/>
    <property type="match status" value="1"/>
</dbReference>
<dbReference type="GO" id="GO:0046033">
    <property type="term" value="P:AMP metabolic process"/>
    <property type="evidence" value="ECO:0007669"/>
    <property type="project" value="UniProtKB-UniRule"/>
</dbReference>
<feature type="binding site" evidence="7">
    <location>
        <position position="56"/>
    </location>
    <ligand>
        <name>AMP</name>
        <dbReference type="ChEBI" id="CHEBI:456215"/>
    </ligand>
</feature>
<dbReference type="STRING" id="6832.A0A553P1B0"/>
<feature type="binding site" evidence="7">
    <location>
        <position position="191"/>
    </location>
    <ligand>
        <name>AMP</name>
        <dbReference type="ChEBI" id="CHEBI:456215"/>
    </ligand>
</feature>
<feature type="coiled-coil region" evidence="8">
    <location>
        <begin position="441"/>
        <end position="594"/>
    </location>
</feature>
<dbReference type="Pfam" id="PF05191">
    <property type="entry name" value="ADK_lid"/>
    <property type="match status" value="1"/>
</dbReference>
<evidence type="ECO:0000313" key="12">
    <source>
        <dbReference type="Proteomes" id="UP000318571"/>
    </source>
</evidence>
<evidence type="ECO:0000256" key="8">
    <source>
        <dbReference type="SAM" id="Coils"/>
    </source>
</evidence>
<comment type="subcellular location">
    <subcellularLocation>
        <location evidence="7">Cytoplasm</location>
        <location evidence="7">Cytosol</location>
    </subcellularLocation>
    <subcellularLocation>
        <location evidence="7">Mitochondrion intermembrane space</location>
    </subcellularLocation>
    <text evidence="7">Predominantly mitochondrial.</text>
</comment>
<gene>
    <name evidence="11" type="ORF">TCAL_01111</name>
</gene>
<feature type="binding site" evidence="7">
    <location>
        <position position="180"/>
    </location>
    <ligand>
        <name>AMP</name>
        <dbReference type="ChEBI" id="CHEBI:456215"/>
    </ligand>
</feature>
<feature type="coiled-coil region" evidence="8">
    <location>
        <begin position="317"/>
        <end position="365"/>
    </location>
</feature>
<dbReference type="Gene3D" id="3.40.50.300">
    <property type="entry name" value="P-loop containing nucleotide triphosphate hydrolases"/>
    <property type="match status" value="1"/>
</dbReference>
<dbReference type="CDD" id="cd01428">
    <property type="entry name" value="ADK"/>
    <property type="match status" value="1"/>
</dbReference>
<comment type="similarity">
    <text evidence="7">Belongs to the adenylate kinase family. AK2 subfamily.</text>
</comment>
<dbReference type="GO" id="GO:0005524">
    <property type="term" value="F:ATP binding"/>
    <property type="evidence" value="ECO:0007669"/>
    <property type="project" value="UniProtKB-KW"/>
</dbReference>
<name>A0A553P1B0_TIGCA</name>
<evidence type="ECO:0000256" key="7">
    <source>
        <dbReference type="HAMAP-Rule" id="MF_03168"/>
    </source>
</evidence>
<evidence type="ECO:0000313" key="11">
    <source>
        <dbReference type="EMBL" id="TRY71475.1"/>
    </source>
</evidence>
<keyword evidence="12" id="KW-1185">Reference proteome</keyword>
<keyword evidence="6 7" id="KW-0496">Mitochondrion</keyword>
<keyword evidence="3 7" id="KW-0547">Nucleotide-binding</keyword>
<dbReference type="SUPFAM" id="SSF52540">
    <property type="entry name" value="P-loop containing nucleoside triphosphate hydrolases"/>
    <property type="match status" value="1"/>
</dbReference>
<feature type="binding site" evidence="7">
    <location>
        <begin position="105"/>
        <end position="108"/>
    </location>
    <ligand>
        <name>AMP</name>
        <dbReference type="ChEBI" id="CHEBI:456215"/>
    </ligand>
</feature>
<feature type="binding site" evidence="7">
    <location>
        <position position="51"/>
    </location>
    <ligand>
        <name>AMP</name>
        <dbReference type="ChEBI" id="CHEBI:456215"/>
    </ligand>
</feature>
<dbReference type="GO" id="GO:0046034">
    <property type="term" value="P:ATP metabolic process"/>
    <property type="evidence" value="ECO:0007669"/>
    <property type="project" value="UniProtKB-UniRule"/>
</dbReference>
<feature type="region of interest" description="NMPbind" evidence="7">
    <location>
        <begin position="50"/>
        <end position="79"/>
    </location>
</feature>
<dbReference type="EMBL" id="VCGU01000008">
    <property type="protein sequence ID" value="TRY71475.1"/>
    <property type="molecule type" value="Genomic_DNA"/>
</dbReference>
<evidence type="ECO:0000256" key="3">
    <source>
        <dbReference type="ARBA" id="ARBA00022741"/>
    </source>
</evidence>
<dbReference type="PANTHER" id="PTHR23359">
    <property type="entry name" value="NUCLEOTIDE KINASE"/>
    <property type="match status" value="1"/>
</dbReference>
<comment type="function">
    <text evidence="7">Catalyzes the reversible transfer of the terminal phosphate group between ATP and AMP. Plays an important role in cellular energy homeostasis and in adenine nucleotide metabolism. Adenylate kinase activity is critical for regulation of the phosphate utilization and the AMP de novo biosynthesis pathways.</text>
</comment>
<dbReference type="NCBIfam" id="NF001381">
    <property type="entry name" value="PRK00279.1-3"/>
    <property type="match status" value="1"/>
</dbReference>
<dbReference type="InterPro" id="IPR007862">
    <property type="entry name" value="Adenylate_kinase_lid-dom"/>
</dbReference>
<feature type="binding site" evidence="7">
    <location>
        <begin position="77"/>
        <end position="79"/>
    </location>
    <ligand>
        <name>AMP</name>
        <dbReference type="ChEBI" id="CHEBI:456215"/>
    </ligand>
</feature>
<feature type="binding site" evidence="7">
    <location>
        <position position="219"/>
    </location>
    <ligand>
        <name>ATP</name>
        <dbReference type="ChEBI" id="CHEBI:30616"/>
    </ligand>
</feature>
<keyword evidence="5 7" id="KW-0067">ATP-binding</keyword>
<dbReference type="GO" id="GO:0006172">
    <property type="term" value="P:ADP biosynthetic process"/>
    <property type="evidence" value="ECO:0007669"/>
    <property type="project" value="UniProtKB-UniRule"/>
</dbReference>
<reference evidence="11 12" key="1">
    <citation type="journal article" date="2018" name="Nat. Ecol. Evol.">
        <title>Genomic signatures of mitonuclear coevolution across populations of Tigriopus californicus.</title>
        <authorList>
            <person name="Barreto F.S."/>
            <person name="Watson E.T."/>
            <person name="Lima T.G."/>
            <person name="Willett C.S."/>
            <person name="Edmands S."/>
            <person name="Li W."/>
            <person name="Burton R.S."/>
        </authorList>
    </citation>
    <scope>NUCLEOTIDE SEQUENCE [LARGE SCALE GENOMIC DNA]</scope>
    <source>
        <strain evidence="11 12">San Diego</strain>
    </source>
</reference>
<dbReference type="AlphaFoldDB" id="A0A553P1B0"/>
<feature type="domain" description="Adenylate kinase active site lid" evidence="10">
    <location>
        <begin position="147"/>
        <end position="182"/>
    </location>
</feature>
<evidence type="ECO:0000256" key="2">
    <source>
        <dbReference type="ARBA" id="ARBA00022679"/>
    </source>
</evidence>
<evidence type="ECO:0000259" key="10">
    <source>
        <dbReference type="Pfam" id="PF05191"/>
    </source>
</evidence>
<comment type="subunit">
    <text evidence="7">Monomer.</text>
</comment>
<evidence type="ECO:0000256" key="5">
    <source>
        <dbReference type="ARBA" id="ARBA00022840"/>
    </source>
</evidence>
<dbReference type="NCBIfam" id="NF011100">
    <property type="entry name" value="PRK14527.1"/>
    <property type="match status" value="1"/>
</dbReference>
<comment type="similarity">
    <text evidence="1">Belongs to the taxilin family.</text>
</comment>
<dbReference type="InterPro" id="IPR026183">
    <property type="entry name" value="Taxilin_fam"/>
</dbReference>
<proteinExistence type="inferred from homology"/>
<dbReference type="EC" id="2.7.4.3" evidence="7"/>
<comment type="caution">
    <text evidence="11">The sequence shown here is derived from an EMBL/GenBank/DDBJ whole genome shotgun (WGS) entry which is preliminary data.</text>
</comment>
<feature type="binding site" evidence="7">
    <location>
        <position position="112"/>
    </location>
    <ligand>
        <name>AMP</name>
        <dbReference type="ChEBI" id="CHEBI:456215"/>
    </ligand>
</feature>
<organism evidence="11 12">
    <name type="scientific">Tigriopus californicus</name>
    <name type="common">Marine copepod</name>
    <dbReference type="NCBI Taxonomy" id="6832"/>
    <lineage>
        <taxon>Eukaryota</taxon>
        <taxon>Metazoa</taxon>
        <taxon>Ecdysozoa</taxon>
        <taxon>Arthropoda</taxon>
        <taxon>Crustacea</taxon>
        <taxon>Multicrustacea</taxon>
        <taxon>Hexanauplia</taxon>
        <taxon>Copepoda</taxon>
        <taxon>Harpacticoida</taxon>
        <taxon>Harpacticidae</taxon>
        <taxon>Tigriopus</taxon>
    </lineage>
</organism>
<keyword evidence="2 7" id="KW-0808">Transferase</keyword>
<evidence type="ECO:0000256" key="6">
    <source>
        <dbReference type="ARBA" id="ARBA00023128"/>
    </source>
</evidence>
<feature type="region of interest" description="LID" evidence="7">
    <location>
        <begin position="146"/>
        <end position="183"/>
    </location>
</feature>
<comment type="domain">
    <text evidence="7">Consists of three domains, a large central CORE domain and two small peripheral domains, NMPbind and LID, which undergo movements during catalysis. The LID domain closes over the site of phosphoryl transfer upon ATP binding. Assembling and dissambling the active center during each catalytic cycle provides an effective means to prevent ATP hydrolysis.</text>
</comment>
<protein>
    <recommendedName>
        <fullName evidence="7">Adenylate kinase</fullName>
        <ecNumber evidence="7">2.7.4.3</ecNumber>
    </recommendedName>
    <alternativeName>
        <fullName evidence="7">ATP-AMP transphosphorylase</fullName>
    </alternativeName>
    <alternativeName>
        <fullName evidence="7">ATP:AMP phosphotransferase</fullName>
    </alternativeName>
    <alternativeName>
        <fullName evidence="7">Adenylate kinase cytosolic and mitochondrial</fullName>
    </alternativeName>
    <alternativeName>
        <fullName evidence="7">Adenylate monophosphate kinase</fullName>
    </alternativeName>
</protein>
<dbReference type="InterPro" id="IPR033690">
    <property type="entry name" value="Adenylat_kinase_CS"/>
</dbReference>
<dbReference type="NCBIfam" id="TIGR01351">
    <property type="entry name" value="adk"/>
    <property type="match status" value="1"/>
</dbReference>
<dbReference type="GO" id="GO:0019905">
    <property type="term" value="F:syntaxin binding"/>
    <property type="evidence" value="ECO:0007669"/>
    <property type="project" value="InterPro"/>
</dbReference>
<evidence type="ECO:0000256" key="9">
    <source>
        <dbReference type="SAM" id="MobiDB-lite"/>
    </source>
</evidence>
<dbReference type="InterPro" id="IPR006259">
    <property type="entry name" value="Adenyl_kin_sub"/>
</dbReference>
<feature type="binding site" evidence="7">
    <location>
        <begin position="156"/>
        <end position="157"/>
    </location>
    <ligand>
        <name>ATP</name>
        <dbReference type="ChEBI" id="CHEBI:30616"/>
    </ligand>
</feature>
<keyword evidence="4 7" id="KW-0418">Kinase</keyword>
<dbReference type="Proteomes" id="UP000318571">
    <property type="component" value="Chromosome 7"/>
</dbReference>
<feature type="binding site" evidence="7">
    <location>
        <begin position="30"/>
        <end position="35"/>
    </location>
    <ligand>
        <name>ATP</name>
        <dbReference type="ChEBI" id="CHEBI:30616"/>
    </ligand>
</feature>
<evidence type="ECO:0000256" key="4">
    <source>
        <dbReference type="ARBA" id="ARBA00022777"/>
    </source>
</evidence>
<feature type="binding site" evidence="7">
    <location>
        <position position="147"/>
    </location>
    <ligand>
        <name>ATP</name>
        <dbReference type="ChEBI" id="CHEBI:30616"/>
    </ligand>
</feature>
<keyword evidence="7" id="KW-0963">Cytoplasm</keyword>
<dbReference type="Pfam" id="PF00406">
    <property type="entry name" value="ADK"/>
    <property type="match status" value="1"/>
</dbReference>
<sequence>MAPTHASPAPSSGSSASATGIRAILLGPPGAGKGTQAQRMKEFFSVCHLATGDLLRAEVKRGTPLGQEIKGVIDDGRLVQDDLVLRMVSENLDSPRCQNGFLLDGFPRTVGQAEKLDIMLEQRQEPLDGVIEFQIDDSLLVKRICGRWFHLASGRSYHEEFAPPKTPGLDDMTGEPLIRRADDNPETLKKRLEAYHRQTMPLVSYYQRRGLHNGINAALDSKTVFSNIRSIFEKAEGEDIRGFAEAFTEKNLINENTSSRINMGDTKDTNGTQPEESEAPTTPVPVASKDERIKLILDKFEVKAQVDDNMRSVCLALDESLRQNERMTDETNNLLEQVTKQEQTKETMQRLVEALKTQIVLTKEEAGLKLMEETQKRIDCSQKFQDTMSELSGLVGARGESDSKLREENLLLSQKLAELLAQFEGKEQRMSSFKIEHDLQIKLFEAQLSKAKIEKAELNANFTKERLELHKALLEARKMNEELLEQNREIKEHIEDYQKQYETLQEGLGDKSDHFNNFRKEMERLGKKLRQFERDTSNWKDKFESSNDQVKRMNMTALDREKELEIVKKKLGAMEKLNRALQNERAELKKQLETKS</sequence>
<dbReference type="InterPro" id="IPR027417">
    <property type="entry name" value="P-loop_NTPase"/>
</dbReference>
<dbReference type="FunFam" id="3.40.50.300:FF:000106">
    <property type="entry name" value="Adenylate kinase mitochondrial"/>
    <property type="match status" value="1"/>
</dbReference>
<dbReference type="PRINTS" id="PR00094">
    <property type="entry name" value="ADENYLTKNASE"/>
</dbReference>
<dbReference type="GO" id="GO:0005829">
    <property type="term" value="C:cytosol"/>
    <property type="evidence" value="ECO:0007669"/>
    <property type="project" value="UniProtKB-SubCell"/>
</dbReference>
<comment type="catalytic activity">
    <reaction evidence="7">
        <text>AMP + ATP = 2 ADP</text>
        <dbReference type="Rhea" id="RHEA:12973"/>
        <dbReference type="ChEBI" id="CHEBI:30616"/>
        <dbReference type="ChEBI" id="CHEBI:456215"/>
        <dbReference type="ChEBI" id="CHEBI:456216"/>
        <dbReference type="EC" id="2.7.4.3"/>
    </reaction>
</comment>
<dbReference type="InterPro" id="IPR000850">
    <property type="entry name" value="Adenylat/UMP-CMP_kin"/>
</dbReference>
<keyword evidence="8" id="KW-0175">Coiled coil</keyword>